<reference evidence="7" key="1">
    <citation type="submission" date="2019-07" db="EMBL/GenBank/DDBJ databases">
        <title>Chitinimonas sp. nov., isolated from Ny-Alesund, arctica soil.</title>
        <authorList>
            <person name="Xu Q."/>
            <person name="Peng F."/>
        </authorList>
    </citation>
    <scope>NUCLEOTIDE SEQUENCE [LARGE SCALE GENOMIC DNA]</scope>
    <source>
        <strain evidence="7">R3-44</strain>
    </source>
</reference>
<evidence type="ECO:0000313" key="6">
    <source>
        <dbReference type="EMBL" id="QDQ26254.1"/>
    </source>
</evidence>
<dbReference type="InterPro" id="IPR036388">
    <property type="entry name" value="WH-like_DNA-bd_sf"/>
</dbReference>
<evidence type="ECO:0000256" key="3">
    <source>
        <dbReference type="ARBA" id="ARBA00023125"/>
    </source>
</evidence>
<dbReference type="RefSeq" id="WP_144277653.1">
    <property type="nucleotide sequence ID" value="NZ_CP041730.1"/>
</dbReference>
<keyword evidence="7" id="KW-1185">Reference proteome</keyword>
<dbReference type="Gene3D" id="1.10.10.10">
    <property type="entry name" value="Winged helix-like DNA-binding domain superfamily/Winged helix DNA-binding domain"/>
    <property type="match status" value="1"/>
</dbReference>
<dbReference type="EMBL" id="CP041730">
    <property type="protein sequence ID" value="QDQ26254.1"/>
    <property type="molecule type" value="Genomic_DNA"/>
</dbReference>
<dbReference type="PANTHER" id="PTHR30537:SF5">
    <property type="entry name" value="HTH-TYPE TRANSCRIPTIONAL ACTIVATOR TTDR-RELATED"/>
    <property type="match status" value="1"/>
</dbReference>
<dbReference type="InterPro" id="IPR036390">
    <property type="entry name" value="WH_DNA-bd_sf"/>
</dbReference>
<dbReference type="PANTHER" id="PTHR30537">
    <property type="entry name" value="HTH-TYPE TRANSCRIPTIONAL REGULATOR"/>
    <property type="match status" value="1"/>
</dbReference>
<dbReference type="SUPFAM" id="SSF46785">
    <property type="entry name" value="Winged helix' DNA-binding domain"/>
    <property type="match status" value="1"/>
</dbReference>
<dbReference type="Pfam" id="PF03466">
    <property type="entry name" value="LysR_substrate"/>
    <property type="match status" value="1"/>
</dbReference>
<dbReference type="InterPro" id="IPR000847">
    <property type="entry name" value="LysR_HTH_N"/>
</dbReference>
<dbReference type="CDD" id="cd08471">
    <property type="entry name" value="PBP2_CrgA_like_2"/>
    <property type="match status" value="1"/>
</dbReference>
<dbReference type="Gene3D" id="3.40.190.290">
    <property type="match status" value="1"/>
</dbReference>
<proteinExistence type="inferred from homology"/>
<protein>
    <submittedName>
        <fullName evidence="6">LysR family transcriptional regulator</fullName>
    </submittedName>
</protein>
<feature type="domain" description="HTH lysR-type" evidence="5">
    <location>
        <begin position="1"/>
        <end position="59"/>
    </location>
</feature>
<sequence>MDRMQLMTVFVAVADEESFAGGGRRLGMSPPAVTRAISALEARLGVKLLERTTRSVRVTEVGQRYLDDARRIIAAADEADAAAAGINATPRGHLAVTAPVLFGKLFVMPGIVDYLQQHTDVTVAALFLDRVVNLMDEGIDVAVRIGPLPDSGMRAVRVGQVRRVLCAAPAYLDRHGTPQSPEELRRHTIIAANSTAPSVEWRFGPDHAPSAIKLQPRLTVTSNDGAIEAARAGLGITRLMSYQAAAPCESGALQTVLTAFEKAPLPIHVLHRESKHGSAKVRAFIDLMVARLRADPHLQ</sequence>
<dbReference type="KEGG" id="cari:FNU76_07705"/>
<dbReference type="GO" id="GO:0006351">
    <property type="term" value="P:DNA-templated transcription"/>
    <property type="evidence" value="ECO:0007669"/>
    <property type="project" value="TreeGrafter"/>
</dbReference>
<dbReference type="FunFam" id="1.10.10.10:FF:000001">
    <property type="entry name" value="LysR family transcriptional regulator"/>
    <property type="match status" value="1"/>
</dbReference>
<dbReference type="InterPro" id="IPR005119">
    <property type="entry name" value="LysR_subst-bd"/>
</dbReference>
<name>A0A516SDM6_9NEIS</name>
<evidence type="ECO:0000313" key="7">
    <source>
        <dbReference type="Proteomes" id="UP000317550"/>
    </source>
</evidence>
<evidence type="ECO:0000256" key="1">
    <source>
        <dbReference type="ARBA" id="ARBA00009437"/>
    </source>
</evidence>
<keyword evidence="2" id="KW-0805">Transcription regulation</keyword>
<dbReference type="Pfam" id="PF00126">
    <property type="entry name" value="HTH_1"/>
    <property type="match status" value="1"/>
</dbReference>
<accession>A0A516SDM6</accession>
<dbReference type="PROSITE" id="PS50931">
    <property type="entry name" value="HTH_LYSR"/>
    <property type="match status" value="1"/>
</dbReference>
<gene>
    <name evidence="6" type="ORF">FNU76_07705</name>
</gene>
<keyword evidence="4" id="KW-0804">Transcription</keyword>
<dbReference type="GO" id="GO:0003700">
    <property type="term" value="F:DNA-binding transcription factor activity"/>
    <property type="evidence" value="ECO:0007669"/>
    <property type="project" value="InterPro"/>
</dbReference>
<dbReference type="Proteomes" id="UP000317550">
    <property type="component" value="Chromosome"/>
</dbReference>
<evidence type="ECO:0000259" key="5">
    <source>
        <dbReference type="PROSITE" id="PS50931"/>
    </source>
</evidence>
<dbReference type="SUPFAM" id="SSF53850">
    <property type="entry name" value="Periplasmic binding protein-like II"/>
    <property type="match status" value="1"/>
</dbReference>
<organism evidence="6 7">
    <name type="scientific">Chitinimonas arctica</name>
    <dbReference type="NCBI Taxonomy" id="2594795"/>
    <lineage>
        <taxon>Bacteria</taxon>
        <taxon>Pseudomonadati</taxon>
        <taxon>Pseudomonadota</taxon>
        <taxon>Betaproteobacteria</taxon>
        <taxon>Neisseriales</taxon>
        <taxon>Chitinibacteraceae</taxon>
        <taxon>Chitinimonas</taxon>
    </lineage>
</organism>
<dbReference type="GO" id="GO:0043565">
    <property type="term" value="F:sequence-specific DNA binding"/>
    <property type="evidence" value="ECO:0007669"/>
    <property type="project" value="TreeGrafter"/>
</dbReference>
<evidence type="ECO:0000256" key="2">
    <source>
        <dbReference type="ARBA" id="ARBA00023015"/>
    </source>
</evidence>
<evidence type="ECO:0000256" key="4">
    <source>
        <dbReference type="ARBA" id="ARBA00023163"/>
    </source>
</evidence>
<dbReference type="AlphaFoldDB" id="A0A516SDM6"/>
<keyword evidence="3" id="KW-0238">DNA-binding</keyword>
<dbReference type="OrthoDB" id="570111at2"/>
<comment type="similarity">
    <text evidence="1">Belongs to the LysR transcriptional regulatory family.</text>
</comment>
<dbReference type="InterPro" id="IPR058163">
    <property type="entry name" value="LysR-type_TF_proteobact-type"/>
</dbReference>